<dbReference type="Pfam" id="PF02518">
    <property type="entry name" value="HATPase_c"/>
    <property type="match status" value="1"/>
</dbReference>
<feature type="domain" description="PAS" evidence="12">
    <location>
        <begin position="569"/>
        <end position="634"/>
    </location>
</feature>
<dbReference type="SUPFAM" id="SSF53850">
    <property type="entry name" value="Periplasmic binding protein-like II"/>
    <property type="match status" value="2"/>
</dbReference>
<dbReference type="InterPro" id="IPR005467">
    <property type="entry name" value="His_kinase_dom"/>
</dbReference>
<dbReference type="CDD" id="cd16922">
    <property type="entry name" value="HATPase_EvgS-ArcB-TorS-like"/>
    <property type="match status" value="1"/>
</dbReference>
<dbReference type="SMART" id="SM00091">
    <property type="entry name" value="PAS"/>
    <property type="match status" value="1"/>
</dbReference>
<dbReference type="Gene3D" id="3.30.565.10">
    <property type="entry name" value="Histidine kinase-like ATPase, C-terminal domain"/>
    <property type="match status" value="1"/>
</dbReference>
<dbReference type="GO" id="GO:0000155">
    <property type="term" value="F:phosphorelay sensor kinase activity"/>
    <property type="evidence" value="ECO:0007669"/>
    <property type="project" value="InterPro"/>
</dbReference>
<dbReference type="InterPro" id="IPR001789">
    <property type="entry name" value="Sig_transdc_resp-reg_receiver"/>
</dbReference>
<dbReference type="InterPro" id="IPR036641">
    <property type="entry name" value="HPT_dom_sf"/>
</dbReference>
<evidence type="ECO:0000313" key="13">
    <source>
        <dbReference type="EMBL" id="VEF74363.1"/>
    </source>
</evidence>
<evidence type="ECO:0000256" key="5">
    <source>
        <dbReference type="ARBA" id="ARBA00022729"/>
    </source>
</evidence>
<keyword evidence="4 13" id="KW-0808">Transferase</keyword>
<comment type="catalytic activity">
    <reaction evidence="1">
        <text>ATP + protein L-histidine = ADP + protein N-phospho-L-histidine.</text>
        <dbReference type="EC" id="2.7.13.3"/>
    </reaction>
</comment>
<dbReference type="SMART" id="SM00387">
    <property type="entry name" value="HATPase_c"/>
    <property type="match status" value="1"/>
</dbReference>
<feature type="chain" id="PRO_5043489158" description="histidine kinase" evidence="9">
    <location>
        <begin position="27"/>
        <end position="1198"/>
    </location>
</feature>
<dbReference type="InterPro" id="IPR036097">
    <property type="entry name" value="HisK_dim/P_sf"/>
</dbReference>
<dbReference type="NCBIfam" id="TIGR00229">
    <property type="entry name" value="sensory_box"/>
    <property type="match status" value="1"/>
</dbReference>
<keyword evidence="6 13" id="KW-0418">Kinase</keyword>
<dbReference type="GO" id="GO:0009927">
    <property type="term" value="F:histidine phosphotransfer kinase activity"/>
    <property type="evidence" value="ECO:0007669"/>
    <property type="project" value="TreeGrafter"/>
</dbReference>
<dbReference type="InterPro" id="IPR001638">
    <property type="entry name" value="Solute-binding_3/MltF_N"/>
</dbReference>
<dbReference type="PANTHER" id="PTHR43047:SF72">
    <property type="entry name" value="OSMOSENSING HISTIDINE PROTEIN KINASE SLN1"/>
    <property type="match status" value="1"/>
</dbReference>
<evidence type="ECO:0000256" key="3">
    <source>
        <dbReference type="ARBA" id="ARBA00022553"/>
    </source>
</evidence>
<evidence type="ECO:0000256" key="9">
    <source>
        <dbReference type="SAM" id="SignalP"/>
    </source>
</evidence>
<dbReference type="InterPro" id="IPR035965">
    <property type="entry name" value="PAS-like_dom_sf"/>
</dbReference>
<dbReference type="SUPFAM" id="SSF55785">
    <property type="entry name" value="PYP-like sensor domain (PAS domain)"/>
    <property type="match status" value="1"/>
</dbReference>
<dbReference type="Pfam" id="PF00072">
    <property type="entry name" value="Response_reg"/>
    <property type="match status" value="1"/>
</dbReference>
<dbReference type="PRINTS" id="PR00344">
    <property type="entry name" value="BCTRLSENSOR"/>
</dbReference>
<protein>
    <recommendedName>
        <fullName evidence="2">histidine kinase</fullName>
        <ecNumber evidence="2">2.7.13.3</ecNumber>
    </recommendedName>
</protein>
<feature type="modified residue" description="4-aspartylphosphate" evidence="8">
    <location>
        <position position="996"/>
    </location>
</feature>
<evidence type="ECO:0000259" key="12">
    <source>
        <dbReference type="PROSITE" id="PS50112"/>
    </source>
</evidence>
<dbReference type="InterPro" id="IPR011006">
    <property type="entry name" value="CheY-like_superfamily"/>
</dbReference>
<dbReference type="CDD" id="cd00130">
    <property type="entry name" value="PAS"/>
    <property type="match status" value="1"/>
</dbReference>
<feature type="signal peptide" evidence="9">
    <location>
        <begin position="1"/>
        <end position="26"/>
    </location>
</feature>
<name>A0AAX3FV94_9PSED</name>
<dbReference type="InterPro" id="IPR000014">
    <property type="entry name" value="PAS"/>
</dbReference>
<keyword evidence="5 9" id="KW-0732">Signal</keyword>
<gene>
    <name evidence="13" type="primary">bvgS_5</name>
    <name evidence="13" type="ORF">NCTC7357_02658</name>
</gene>
<dbReference type="CDD" id="cd00082">
    <property type="entry name" value="HisKA"/>
    <property type="match status" value="1"/>
</dbReference>
<dbReference type="SMART" id="SM00062">
    <property type="entry name" value="PBPb"/>
    <property type="match status" value="2"/>
</dbReference>
<dbReference type="InterPro" id="IPR003661">
    <property type="entry name" value="HisK_dim/P_dom"/>
</dbReference>
<dbReference type="RefSeq" id="WP_124325499.1">
    <property type="nucleotide sequence ID" value="NZ_CP118137.1"/>
</dbReference>
<dbReference type="InterPro" id="IPR036890">
    <property type="entry name" value="HATPase_C_sf"/>
</dbReference>
<dbReference type="EMBL" id="LR134334">
    <property type="protein sequence ID" value="VEF74363.1"/>
    <property type="molecule type" value="Genomic_DNA"/>
</dbReference>
<evidence type="ECO:0000256" key="4">
    <source>
        <dbReference type="ARBA" id="ARBA00022679"/>
    </source>
</evidence>
<dbReference type="Gene3D" id="1.10.287.130">
    <property type="match status" value="1"/>
</dbReference>
<dbReference type="SMART" id="SM00388">
    <property type="entry name" value="HisKA"/>
    <property type="match status" value="1"/>
</dbReference>
<keyword evidence="3 8" id="KW-0597">Phosphoprotein</keyword>
<dbReference type="Gene3D" id="3.40.190.10">
    <property type="entry name" value="Periplasmic binding protein-like II"/>
    <property type="match status" value="4"/>
</dbReference>
<dbReference type="PANTHER" id="PTHR43047">
    <property type="entry name" value="TWO-COMPONENT HISTIDINE PROTEIN KINASE"/>
    <property type="match status" value="1"/>
</dbReference>
<dbReference type="AlphaFoldDB" id="A0AAX3FV94"/>
<dbReference type="Pfam" id="PF00497">
    <property type="entry name" value="SBP_bac_3"/>
    <property type="match status" value="1"/>
</dbReference>
<dbReference type="InterPro" id="IPR003594">
    <property type="entry name" value="HATPase_dom"/>
</dbReference>
<feature type="domain" description="Response regulatory" evidence="11">
    <location>
        <begin position="947"/>
        <end position="1066"/>
    </location>
</feature>
<dbReference type="SUPFAM" id="SSF55874">
    <property type="entry name" value="ATPase domain of HSP90 chaperone/DNA topoisomerase II/histidine kinase"/>
    <property type="match status" value="1"/>
</dbReference>
<keyword evidence="7" id="KW-0902">Two-component regulatory system</keyword>
<proteinExistence type="predicted"/>
<evidence type="ECO:0000256" key="2">
    <source>
        <dbReference type="ARBA" id="ARBA00012438"/>
    </source>
</evidence>
<dbReference type="PROSITE" id="PS50110">
    <property type="entry name" value="RESPONSE_REGULATORY"/>
    <property type="match status" value="1"/>
</dbReference>
<evidence type="ECO:0000256" key="7">
    <source>
        <dbReference type="ARBA" id="ARBA00023012"/>
    </source>
</evidence>
<dbReference type="InterPro" id="IPR013656">
    <property type="entry name" value="PAS_4"/>
</dbReference>
<dbReference type="Proteomes" id="UP000277437">
    <property type="component" value="Chromosome"/>
</dbReference>
<dbReference type="Pfam" id="PF00512">
    <property type="entry name" value="HisKA"/>
    <property type="match status" value="1"/>
</dbReference>
<organism evidence="13 14">
    <name type="scientific">Pseudomonas chlororaphis</name>
    <dbReference type="NCBI Taxonomy" id="587753"/>
    <lineage>
        <taxon>Bacteria</taxon>
        <taxon>Pseudomonadati</taxon>
        <taxon>Pseudomonadota</taxon>
        <taxon>Gammaproteobacteria</taxon>
        <taxon>Pseudomonadales</taxon>
        <taxon>Pseudomonadaceae</taxon>
        <taxon>Pseudomonas</taxon>
    </lineage>
</organism>
<dbReference type="SUPFAM" id="SSF52172">
    <property type="entry name" value="CheY-like"/>
    <property type="match status" value="1"/>
</dbReference>
<dbReference type="InterPro" id="IPR049870">
    <property type="entry name" value="BvgS-like_periplasmic1"/>
</dbReference>
<evidence type="ECO:0000313" key="14">
    <source>
        <dbReference type="Proteomes" id="UP000277437"/>
    </source>
</evidence>
<dbReference type="CDD" id="cd17546">
    <property type="entry name" value="REC_hyHK_CKI1_RcsC-like"/>
    <property type="match status" value="1"/>
</dbReference>
<accession>A0AAX3FV94</accession>
<evidence type="ECO:0000259" key="11">
    <source>
        <dbReference type="PROSITE" id="PS50110"/>
    </source>
</evidence>
<dbReference type="CDD" id="cd13705">
    <property type="entry name" value="PBP2_BvgS_D1"/>
    <property type="match status" value="1"/>
</dbReference>
<dbReference type="InterPro" id="IPR004358">
    <property type="entry name" value="Sig_transdc_His_kin-like_C"/>
</dbReference>
<feature type="domain" description="Histidine kinase" evidence="10">
    <location>
        <begin position="706"/>
        <end position="925"/>
    </location>
</feature>
<dbReference type="PROSITE" id="PS50109">
    <property type="entry name" value="HIS_KIN"/>
    <property type="match status" value="1"/>
</dbReference>
<evidence type="ECO:0000256" key="1">
    <source>
        <dbReference type="ARBA" id="ARBA00000085"/>
    </source>
</evidence>
<dbReference type="Gene3D" id="3.40.50.2300">
    <property type="match status" value="1"/>
</dbReference>
<dbReference type="PROSITE" id="PS50112">
    <property type="entry name" value="PAS"/>
    <property type="match status" value="1"/>
</dbReference>
<dbReference type="EC" id="2.7.13.3" evidence="2"/>
<sequence>MPNPLAGLSRLTLWITLMLTSVASLGATEPEPAPLSLATLMALRQTLPPRPLRVAEVSASNERPEPRGNVVLNQITNDYLEHISQFLELPIQRVPYPTVDTAIAALTSGAIDLMPRATEYERKQPGFIYSMPYLDNEPIIVGRIADKDLPPDLEGKRVLVPAYYVQAETVAKAYPKAELIVIKSIVEGLQRLADGEADALIGDQLRSNFYMRSLANLKLQNKYVADLPAMGFSFAARGHEENLVTLINASLKTVTRERKQEILQHWERSPWLFAPTDSFALNSAEDGWLKRLPSLNLIARQIPNYLYRKADGQWAGLAFNVLRSLADDYQLQLNIIDSQSPEIDQQRLENDEAQIALSLAATPALQKSLLFSDGFGTEYWAFVTRKGASSPSSLAALGGRRLALQAGHPLQSLLANRYPTIELVLTDNYDQAVQLVEQGMVDAMLNSAADARQMTNLGLRVGKQFQAQPDPLVFAVSAKHPELLSILNKLLYSLKNSDGNQDRISVLARPATKGSLWDYLPNWVWQTAALVLVLVLLSLHWNWRLRIQIRKRRAAQNQLKDQLAFQFALLNGLPIPLYVRDLQGRLSTCNHAYEQFFGQSLDEIRGTTPQEQGISPPALARELEEQHQRLLDNRQSQFLDSVIEVDGQTHHIYQWLVPFYTALGKQQGLLGGWIDISVRKHLENKLLEAQQQALDASAAKSQFLATMSHELRTPLNAMVGLLELETSGSSAPSQNLSIAQQSAQSMIDLIGNILDLDKVETGQMELAPSPTALDQLLENCLELFAAQAREKHLELKLEHNLAPRRRYQVDAMRLTQILHNLLSNALKFTAHGQVELKVRELDSAPRQSRLIFQVNDTGIGIAEELQPQIFAPYQQAYAEIAHQHGGSGLGLSICKQLVELMGGNIRLDSAPGQGCRISFELLLPWQPVVEDEAPQAVQGPVAVTALNVLIVDDVSTNGLVLEQQLLRLGHRGTYVSSGKAALQAWEQGDFDVLITDCNMPEMDGYALTRNVRAAEQARGLPRLPIIGYTARALTDEKQRCQAAGMDDLMVKPIVLERLREILGGLKALGPSNPSLKASLTPPLAPAPDEEAAASFDLAYLEGFQNDPQLKERLFQELRRNLEQERELLSAPLPDTPDFLEQWVHRVSGLACTVDSPALMRACLDLQLAAHQGAQNLDDQREAVLAVIERMLRDIERHG</sequence>
<evidence type="ECO:0000256" key="8">
    <source>
        <dbReference type="PROSITE-ProRule" id="PRU00169"/>
    </source>
</evidence>
<reference evidence="13 14" key="1">
    <citation type="submission" date="2018-12" db="EMBL/GenBank/DDBJ databases">
        <authorList>
            <consortium name="Pathogen Informatics"/>
        </authorList>
    </citation>
    <scope>NUCLEOTIDE SEQUENCE [LARGE SCALE GENOMIC DNA]</scope>
    <source>
        <strain evidence="13 14">NCTC7357</strain>
    </source>
</reference>
<dbReference type="Pfam" id="PF08448">
    <property type="entry name" value="PAS_4"/>
    <property type="match status" value="1"/>
</dbReference>
<dbReference type="FunFam" id="3.30.565.10:FF:000010">
    <property type="entry name" value="Sensor histidine kinase RcsC"/>
    <property type="match status" value="1"/>
</dbReference>
<evidence type="ECO:0000256" key="6">
    <source>
        <dbReference type="ARBA" id="ARBA00022777"/>
    </source>
</evidence>
<dbReference type="GO" id="GO:0005886">
    <property type="term" value="C:plasma membrane"/>
    <property type="evidence" value="ECO:0007669"/>
    <property type="project" value="TreeGrafter"/>
</dbReference>
<dbReference type="Gene3D" id="1.20.120.160">
    <property type="entry name" value="HPT domain"/>
    <property type="match status" value="1"/>
</dbReference>
<dbReference type="SUPFAM" id="SSF47384">
    <property type="entry name" value="Homodimeric domain of signal transducing histidine kinase"/>
    <property type="match status" value="1"/>
</dbReference>
<dbReference type="SUPFAM" id="SSF47226">
    <property type="entry name" value="Histidine-containing phosphotransfer domain, HPT domain"/>
    <property type="match status" value="1"/>
</dbReference>
<dbReference type="SMART" id="SM00448">
    <property type="entry name" value="REC"/>
    <property type="match status" value="1"/>
</dbReference>
<dbReference type="Gene3D" id="3.30.450.20">
    <property type="entry name" value="PAS domain"/>
    <property type="match status" value="1"/>
</dbReference>
<evidence type="ECO:0000259" key="10">
    <source>
        <dbReference type="PROSITE" id="PS50109"/>
    </source>
</evidence>